<evidence type="ECO:0000313" key="5">
    <source>
        <dbReference type="EMBL" id="TZG39525.1"/>
    </source>
</evidence>
<keyword evidence="2 4" id="KW-0732">Signal</keyword>
<dbReference type="GO" id="GO:0005829">
    <property type="term" value="C:cytosol"/>
    <property type="evidence" value="ECO:0007669"/>
    <property type="project" value="TreeGrafter"/>
</dbReference>
<dbReference type="SUPFAM" id="SSF111384">
    <property type="entry name" value="OmpH-like"/>
    <property type="match status" value="1"/>
</dbReference>
<dbReference type="InterPro" id="IPR024930">
    <property type="entry name" value="Skp_dom_sf"/>
</dbReference>
<dbReference type="EMBL" id="VTPU01000008">
    <property type="protein sequence ID" value="TZG39525.1"/>
    <property type="molecule type" value="Genomic_DNA"/>
</dbReference>
<protein>
    <submittedName>
        <fullName evidence="5">OmpH family outer membrane protein</fullName>
    </submittedName>
</protein>
<dbReference type="RefSeq" id="WP_149322200.1">
    <property type="nucleotide sequence ID" value="NZ_JARWAH010000002.1"/>
</dbReference>
<dbReference type="Proteomes" id="UP000324260">
    <property type="component" value="Unassembled WGS sequence"/>
</dbReference>
<dbReference type="Gene3D" id="3.30.910.20">
    <property type="entry name" value="Skp domain"/>
    <property type="match status" value="1"/>
</dbReference>
<name>A0A5D9DA87_HALER</name>
<evidence type="ECO:0000256" key="3">
    <source>
        <dbReference type="SAM" id="MobiDB-lite"/>
    </source>
</evidence>
<evidence type="ECO:0000256" key="1">
    <source>
        <dbReference type="ARBA" id="ARBA00009091"/>
    </source>
</evidence>
<comment type="caution">
    <text evidence="5">The sequence shown here is derived from an EMBL/GenBank/DDBJ whole genome shotgun (WGS) entry which is preliminary data.</text>
</comment>
<gene>
    <name evidence="5" type="ORF">FZZ93_10100</name>
</gene>
<feature type="chain" id="PRO_5022690647" evidence="4">
    <location>
        <begin position="25"/>
        <end position="165"/>
    </location>
</feature>
<evidence type="ECO:0000313" key="6">
    <source>
        <dbReference type="Proteomes" id="UP000324260"/>
    </source>
</evidence>
<proteinExistence type="inferred from homology"/>
<evidence type="ECO:0000256" key="2">
    <source>
        <dbReference type="ARBA" id="ARBA00022729"/>
    </source>
</evidence>
<feature type="region of interest" description="Disordered" evidence="3">
    <location>
        <begin position="70"/>
        <end position="91"/>
    </location>
</feature>
<reference evidence="5 6" key="1">
    <citation type="submission" date="2019-08" db="EMBL/GenBank/DDBJ databases">
        <title>Draft Genome Sequence of Halomonas eurihalina Isolated from Preserved Hide-surface.</title>
        <authorList>
            <person name="Hussain S.A."/>
            <person name="Xu A."/>
            <person name="Sarker M."/>
            <person name="Sommers C."/>
        </authorList>
    </citation>
    <scope>NUCLEOTIDE SEQUENCE [LARGE SCALE GENOMIC DNA]</scope>
    <source>
        <strain evidence="5 6">MS1</strain>
    </source>
</reference>
<dbReference type="GO" id="GO:0051082">
    <property type="term" value="F:unfolded protein binding"/>
    <property type="evidence" value="ECO:0007669"/>
    <property type="project" value="InterPro"/>
</dbReference>
<feature type="signal peptide" evidence="4">
    <location>
        <begin position="1"/>
        <end position="24"/>
    </location>
</feature>
<dbReference type="AlphaFoldDB" id="A0A5D9DA87"/>
<keyword evidence="6" id="KW-1185">Reference proteome</keyword>
<comment type="similarity">
    <text evidence="1">Belongs to the Skp family.</text>
</comment>
<dbReference type="Pfam" id="PF03938">
    <property type="entry name" value="OmpH"/>
    <property type="match status" value="1"/>
</dbReference>
<dbReference type="InterPro" id="IPR005632">
    <property type="entry name" value="Chaperone_Skp"/>
</dbReference>
<dbReference type="OrthoDB" id="6194798at2"/>
<dbReference type="SMART" id="SM00935">
    <property type="entry name" value="OmpH"/>
    <property type="match status" value="1"/>
</dbReference>
<accession>A0A5D9DA87</accession>
<dbReference type="GO" id="GO:0050821">
    <property type="term" value="P:protein stabilization"/>
    <property type="evidence" value="ECO:0007669"/>
    <property type="project" value="TreeGrafter"/>
</dbReference>
<dbReference type="PANTHER" id="PTHR35089:SF1">
    <property type="entry name" value="CHAPERONE PROTEIN SKP"/>
    <property type="match status" value="1"/>
</dbReference>
<dbReference type="PANTHER" id="PTHR35089">
    <property type="entry name" value="CHAPERONE PROTEIN SKP"/>
    <property type="match status" value="1"/>
</dbReference>
<feature type="compositionally biased region" description="Polar residues" evidence="3">
    <location>
        <begin position="70"/>
        <end position="88"/>
    </location>
</feature>
<organism evidence="5 6">
    <name type="scientific">Halomonas eurihalina</name>
    <dbReference type="NCBI Taxonomy" id="42566"/>
    <lineage>
        <taxon>Bacteria</taxon>
        <taxon>Pseudomonadati</taxon>
        <taxon>Pseudomonadota</taxon>
        <taxon>Gammaproteobacteria</taxon>
        <taxon>Oceanospirillales</taxon>
        <taxon>Halomonadaceae</taxon>
        <taxon>Halomonas</taxon>
    </lineage>
</organism>
<sequence>MRKLTAALCLGLMGAFAGPLQAQAAEVATLDWQKALLETNAAQRSMNQFRNSTHAKQQEAELLGHTLQSMQQRFQDGGQPSQAEQQDFQAKRQRFEQLRQEILQARQEAEQRFLEDAEPKLDQAVQRVIDRHDVQVLVAPQGVVHAEGDLPDLTGEVTEILNSLN</sequence>
<evidence type="ECO:0000256" key="4">
    <source>
        <dbReference type="SAM" id="SignalP"/>
    </source>
</evidence>